<dbReference type="GO" id="GO:0032259">
    <property type="term" value="P:methylation"/>
    <property type="evidence" value="ECO:0007669"/>
    <property type="project" value="InterPro"/>
</dbReference>
<reference evidence="3 4" key="1">
    <citation type="submission" date="2017-03" db="EMBL/GenBank/DDBJ databases">
        <title>Draft genome sequence of Streptomyces scabrisporus NF3, endophyte isolated from Amphipterygium adstringens.</title>
        <authorList>
            <person name="Vazquez M."/>
            <person name="Ceapa C.D."/>
            <person name="Rodriguez Luna D."/>
            <person name="Sanchez Esquivel S."/>
        </authorList>
    </citation>
    <scope>NUCLEOTIDE SEQUENCE [LARGE SCALE GENOMIC DNA]</scope>
    <source>
        <strain evidence="3 4">NF3</strain>
    </source>
</reference>
<evidence type="ECO:0000256" key="1">
    <source>
        <dbReference type="ARBA" id="ARBA00022747"/>
    </source>
</evidence>
<dbReference type="PRINTS" id="PR00507">
    <property type="entry name" value="N12N6MTFRASE"/>
</dbReference>
<dbReference type="InterPro" id="IPR002052">
    <property type="entry name" value="DNA_methylase_N6_adenine_CS"/>
</dbReference>
<feature type="domain" description="DNA methylase adenine-specific" evidence="2">
    <location>
        <begin position="144"/>
        <end position="460"/>
    </location>
</feature>
<keyword evidence="1" id="KW-0680">Restriction system</keyword>
<comment type="caution">
    <text evidence="3">The sequence shown here is derived from an EMBL/GenBank/DDBJ whole genome shotgun (WGS) entry which is preliminary data.</text>
</comment>
<evidence type="ECO:0000313" key="4">
    <source>
        <dbReference type="Proteomes" id="UP000190037"/>
    </source>
</evidence>
<sequence>MIERSGASEVGGRKEVWRAVDDLCGHTAVSVGYRLALQVMFVRCTSRSSAPGVESTGNRRQVVVEPWALLVAASKDEGTRAGFGSMERVLREAWQVGIGRSVGSEAGAGIGEANLSTVADRQLAELVACVEAAEGPHELFAACLDRFSRRLGRGGDYFTPRGVSRLMVAVADPRGGERILDPVCGSAGLLVDAARAAGTRSSDGGRVRLHGRDVNVEARLVAAMNLALHSLEADLGPSAVDSLLTGPTRVGCDVVLANPPFGTKSWGHDALAADERWRWGTPPPGNADFAWIQHVLAELCDRGRAVVLLGDGAAKSVRTGEREIRGHLVGSDMVAAVVALPAHLFPHSPVSACLWFLSRDKRAHPRWGRTGRTDQILFVNARALERRDGKGRRSLGDADIERVRRTFSMWRGSDADSGAGALSDVEEYADESGWCRSVSRREVEAAGWDLSPALHVPPRAEASEGTDAPAALRNALYGHFADASSLDRTLRRVLGNA</sequence>
<accession>A0A1T3NI33</accession>
<dbReference type="SUPFAM" id="SSF53335">
    <property type="entry name" value="S-adenosyl-L-methionine-dependent methyltransferases"/>
    <property type="match status" value="1"/>
</dbReference>
<dbReference type="STRING" id="159449.B4N89_47240"/>
<dbReference type="PANTHER" id="PTHR42998:SF1">
    <property type="entry name" value="TYPE I RESTRICTION ENZYME HINDI METHYLASE SUBUNIT"/>
    <property type="match status" value="1"/>
</dbReference>
<dbReference type="PROSITE" id="PS00092">
    <property type="entry name" value="N6_MTASE"/>
    <property type="match status" value="1"/>
</dbReference>
<evidence type="ECO:0000259" key="2">
    <source>
        <dbReference type="Pfam" id="PF02384"/>
    </source>
</evidence>
<dbReference type="Gene3D" id="3.40.50.150">
    <property type="entry name" value="Vaccinia Virus protein VP39"/>
    <property type="match status" value="1"/>
</dbReference>
<dbReference type="InterPro" id="IPR029063">
    <property type="entry name" value="SAM-dependent_MTases_sf"/>
</dbReference>
<dbReference type="GO" id="GO:0009307">
    <property type="term" value="P:DNA restriction-modification system"/>
    <property type="evidence" value="ECO:0007669"/>
    <property type="project" value="UniProtKB-KW"/>
</dbReference>
<dbReference type="GO" id="GO:0003677">
    <property type="term" value="F:DNA binding"/>
    <property type="evidence" value="ECO:0007669"/>
    <property type="project" value="InterPro"/>
</dbReference>
<dbReference type="EMBL" id="MWQN01000007">
    <property type="protein sequence ID" value="OPC76453.1"/>
    <property type="molecule type" value="Genomic_DNA"/>
</dbReference>
<organism evidence="3 4">
    <name type="scientific">Embleya scabrispora</name>
    <dbReference type="NCBI Taxonomy" id="159449"/>
    <lineage>
        <taxon>Bacteria</taxon>
        <taxon>Bacillati</taxon>
        <taxon>Actinomycetota</taxon>
        <taxon>Actinomycetes</taxon>
        <taxon>Kitasatosporales</taxon>
        <taxon>Streptomycetaceae</taxon>
        <taxon>Embleya</taxon>
    </lineage>
</organism>
<keyword evidence="4" id="KW-1185">Reference proteome</keyword>
<dbReference type="Pfam" id="PF02384">
    <property type="entry name" value="N6_Mtase"/>
    <property type="match status" value="1"/>
</dbReference>
<gene>
    <name evidence="3" type="ORF">B4N89_47240</name>
</gene>
<proteinExistence type="predicted"/>
<dbReference type="GO" id="GO:0008170">
    <property type="term" value="F:N-methyltransferase activity"/>
    <property type="evidence" value="ECO:0007669"/>
    <property type="project" value="InterPro"/>
</dbReference>
<dbReference type="InterPro" id="IPR052916">
    <property type="entry name" value="Type-I_RE_MTase_Subunit"/>
</dbReference>
<dbReference type="PANTHER" id="PTHR42998">
    <property type="entry name" value="TYPE I RESTRICTION ENZYME HINDVIIP M PROTEIN-RELATED"/>
    <property type="match status" value="1"/>
</dbReference>
<name>A0A1T3NI33_9ACTN</name>
<protein>
    <recommendedName>
        <fullName evidence="2">DNA methylase adenine-specific domain-containing protein</fullName>
    </recommendedName>
</protein>
<dbReference type="AlphaFoldDB" id="A0A1T3NI33"/>
<dbReference type="InterPro" id="IPR003356">
    <property type="entry name" value="DNA_methylase_A-5"/>
</dbReference>
<evidence type="ECO:0000313" key="3">
    <source>
        <dbReference type="EMBL" id="OPC76453.1"/>
    </source>
</evidence>
<dbReference type="Proteomes" id="UP000190037">
    <property type="component" value="Unassembled WGS sequence"/>
</dbReference>